<dbReference type="Proteomes" id="UP000266673">
    <property type="component" value="Unassembled WGS sequence"/>
</dbReference>
<protein>
    <recommendedName>
        <fullName evidence="1">Hemocyanin middle domain-containing protein</fullName>
    </recommendedName>
</protein>
<accession>A0A397UU17</accession>
<proteinExistence type="predicted"/>
<evidence type="ECO:0000259" key="1">
    <source>
        <dbReference type="Pfam" id="PF00372"/>
    </source>
</evidence>
<name>A0A397UU17_9GLOM</name>
<gene>
    <name evidence="2" type="ORF">C2G38_2201240</name>
</gene>
<dbReference type="EMBL" id="QKWP01001046">
    <property type="protein sequence ID" value="RIB12219.1"/>
    <property type="molecule type" value="Genomic_DNA"/>
</dbReference>
<evidence type="ECO:0000313" key="2">
    <source>
        <dbReference type="EMBL" id="RIB12219.1"/>
    </source>
</evidence>
<feature type="domain" description="Hemocyanin middle" evidence="1">
    <location>
        <begin position="9"/>
        <end position="171"/>
    </location>
</feature>
<comment type="caution">
    <text evidence="2">The sequence shown here is derived from an EMBL/GenBank/DDBJ whole genome shotgun (WGS) entry which is preliminary data.</text>
</comment>
<reference evidence="2 3" key="1">
    <citation type="submission" date="2018-06" db="EMBL/GenBank/DDBJ databases">
        <title>Comparative genomics reveals the genomic features of Rhizophagus irregularis, R. cerebriforme, R. diaphanum and Gigaspora rosea, and their symbiotic lifestyle signature.</title>
        <authorList>
            <person name="Morin E."/>
            <person name="San Clemente H."/>
            <person name="Chen E.C.H."/>
            <person name="De La Providencia I."/>
            <person name="Hainaut M."/>
            <person name="Kuo A."/>
            <person name="Kohler A."/>
            <person name="Murat C."/>
            <person name="Tang N."/>
            <person name="Roy S."/>
            <person name="Loubradou J."/>
            <person name="Henrissat B."/>
            <person name="Grigoriev I.V."/>
            <person name="Corradi N."/>
            <person name="Roux C."/>
            <person name="Martin F.M."/>
        </authorList>
    </citation>
    <scope>NUCLEOTIDE SEQUENCE [LARGE SCALE GENOMIC DNA]</scope>
    <source>
        <strain evidence="2 3">DAOM 194757</strain>
    </source>
</reference>
<dbReference type="AlphaFoldDB" id="A0A397UU17"/>
<dbReference type="InterPro" id="IPR000896">
    <property type="entry name" value="Hemocyanin/hexamerin_mid_dom"/>
</dbReference>
<dbReference type="Pfam" id="PF00372">
    <property type="entry name" value="Hemocyanin_M"/>
    <property type="match status" value="1"/>
</dbReference>
<dbReference type="InterPro" id="IPR008922">
    <property type="entry name" value="Di-copper_centre_dom_sf"/>
</dbReference>
<organism evidence="2 3">
    <name type="scientific">Gigaspora rosea</name>
    <dbReference type="NCBI Taxonomy" id="44941"/>
    <lineage>
        <taxon>Eukaryota</taxon>
        <taxon>Fungi</taxon>
        <taxon>Fungi incertae sedis</taxon>
        <taxon>Mucoromycota</taxon>
        <taxon>Glomeromycotina</taxon>
        <taxon>Glomeromycetes</taxon>
        <taxon>Diversisporales</taxon>
        <taxon>Gigasporaceae</taxon>
        <taxon>Gigaspora</taxon>
    </lineage>
</organism>
<dbReference type="Gene3D" id="1.10.1280.10">
    <property type="entry name" value="Di-copper center containing domain from catechol oxidase"/>
    <property type="match status" value="1"/>
</dbReference>
<evidence type="ECO:0000313" key="3">
    <source>
        <dbReference type="Proteomes" id="UP000266673"/>
    </source>
</evidence>
<keyword evidence="3" id="KW-1185">Reference proteome</keyword>
<sequence length="219" mass="25118">MYNKNIYNAIYNVKRIAIGLDPVILLKDYKDPIREGYLSNKFLLNYNEKSEIKDLQDKYDYQLPISSIDSGSTKMIDGWLLAINKSIDNGNDPDKLGHTIDLIVLIMMDLKIMNRKQNMLYFTQWVIQPTSDQCIEKKPDVGKAVPKGLIGNISIAAKDLAFYRWHRLVDEKFNPRVFSDAPNVEIKPCNICFVFKNELVKVCPGGEKIDGNSALIWVR</sequence>
<dbReference type="SUPFAM" id="SSF48056">
    <property type="entry name" value="Di-copper centre-containing domain"/>
    <property type="match status" value="1"/>
</dbReference>
<dbReference type="OrthoDB" id="10426690at2759"/>